<protein>
    <submittedName>
        <fullName evidence="1">Uncharacterized protein</fullName>
    </submittedName>
</protein>
<comment type="caution">
    <text evidence="1">The sequence shown here is derived from an EMBL/GenBank/DDBJ whole genome shotgun (WGS) entry which is preliminary data.</text>
</comment>
<accession>A0AAD5XT07</accession>
<organism evidence="1 2">
    <name type="scientific">Clydaea vesicula</name>
    <dbReference type="NCBI Taxonomy" id="447962"/>
    <lineage>
        <taxon>Eukaryota</taxon>
        <taxon>Fungi</taxon>
        <taxon>Fungi incertae sedis</taxon>
        <taxon>Chytridiomycota</taxon>
        <taxon>Chytridiomycota incertae sedis</taxon>
        <taxon>Chytridiomycetes</taxon>
        <taxon>Lobulomycetales</taxon>
        <taxon>Lobulomycetaceae</taxon>
        <taxon>Clydaea</taxon>
    </lineage>
</organism>
<dbReference type="AlphaFoldDB" id="A0AAD5XT07"/>
<dbReference type="EMBL" id="JADGJW010000993">
    <property type="protein sequence ID" value="KAJ3208471.1"/>
    <property type="molecule type" value="Genomic_DNA"/>
</dbReference>
<proteinExistence type="predicted"/>
<gene>
    <name evidence="1" type="ORF">HK099_008721</name>
</gene>
<sequence length="151" mass="17676">MEHISPKQKPRIINFTTTANNRRIVGFFNVTFFNQLEAAMKAINGENTGVNYMIFTGTKLKRTETAVANTEMIIVWKKGFKDELPPNNIHHERDTTMYDLTVSSHSLEKNSQKHSATEQEYYEDLDFLDYRNLKRNYIKNYFLQKEATNGN</sequence>
<evidence type="ECO:0000313" key="1">
    <source>
        <dbReference type="EMBL" id="KAJ3208471.1"/>
    </source>
</evidence>
<dbReference type="Proteomes" id="UP001211065">
    <property type="component" value="Unassembled WGS sequence"/>
</dbReference>
<evidence type="ECO:0000313" key="2">
    <source>
        <dbReference type="Proteomes" id="UP001211065"/>
    </source>
</evidence>
<reference evidence="1" key="1">
    <citation type="submission" date="2020-05" db="EMBL/GenBank/DDBJ databases">
        <title>Phylogenomic resolution of chytrid fungi.</title>
        <authorList>
            <person name="Stajich J.E."/>
            <person name="Amses K."/>
            <person name="Simmons R."/>
            <person name="Seto K."/>
            <person name="Myers J."/>
            <person name="Bonds A."/>
            <person name="Quandt C.A."/>
            <person name="Barry K."/>
            <person name="Liu P."/>
            <person name="Grigoriev I."/>
            <person name="Longcore J.E."/>
            <person name="James T.Y."/>
        </authorList>
    </citation>
    <scope>NUCLEOTIDE SEQUENCE</scope>
    <source>
        <strain evidence="1">JEL0476</strain>
    </source>
</reference>
<name>A0AAD5XT07_9FUNG</name>
<keyword evidence="2" id="KW-1185">Reference proteome</keyword>